<gene>
    <name evidence="2" type="ORF">H4W29_003927</name>
</gene>
<reference evidence="2 3" key="1">
    <citation type="submission" date="2020-10" db="EMBL/GenBank/DDBJ databases">
        <title>Sequencing the genomes of 1000 actinobacteria strains.</title>
        <authorList>
            <person name="Klenk H.-P."/>
        </authorList>
    </citation>
    <scope>NUCLEOTIDE SEQUENCE [LARGE SCALE GENOMIC DNA]</scope>
    <source>
        <strain evidence="2 3">DSM 7307</strain>
    </source>
</reference>
<organism evidence="2 3">
    <name type="scientific">Rhizobium viscosum</name>
    <name type="common">Arthrobacter viscosus</name>
    <dbReference type="NCBI Taxonomy" id="1673"/>
    <lineage>
        <taxon>Bacteria</taxon>
        <taxon>Pseudomonadati</taxon>
        <taxon>Pseudomonadota</taxon>
        <taxon>Alphaproteobacteria</taxon>
        <taxon>Hyphomicrobiales</taxon>
        <taxon>Rhizobiaceae</taxon>
        <taxon>Rhizobium/Agrobacterium group</taxon>
        <taxon>Rhizobium</taxon>
    </lineage>
</organism>
<dbReference type="Gene3D" id="3.40.50.10140">
    <property type="entry name" value="Toll/interleukin-1 receptor homology (TIR) domain"/>
    <property type="match status" value="1"/>
</dbReference>
<dbReference type="Gene3D" id="3.30.420.10">
    <property type="entry name" value="Ribonuclease H-like superfamily/Ribonuclease H"/>
    <property type="match status" value="1"/>
</dbReference>
<dbReference type="InterPro" id="IPR012337">
    <property type="entry name" value="RNaseH-like_sf"/>
</dbReference>
<evidence type="ECO:0000313" key="2">
    <source>
        <dbReference type="EMBL" id="MBE1506746.1"/>
    </source>
</evidence>
<dbReference type="Pfam" id="PF13676">
    <property type="entry name" value="TIR_2"/>
    <property type="match status" value="1"/>
</dbReference>
<protein>
    <recommendedName>
        <fullName evidence="1">TIR domain-containing protein</fullName>
    </recommendedName>
</protein>
<dbReference type="InterPro" id="IPR000157">
    <property type="entry name" value="TIR_dom"/>
</dbReference>
<sequence length="1134" mass="125845">MSDFKRRAGHLRLVDFANSADGKSDPVIKSNAQSAVQASLFSDASTVTLGFVLASEMPASTFKQFLENVKPRYIFDLRKSPSFAKGGLTRRTIFALFDSYKIRYFDVSGAINAKSARDPALNPGLLVPKILDLFVSGKELLEGPVVFFADDEQLEERYIDEMAALLPNQTKTGWDVFIWDGKAGQPANSSPEKRTIFISHANPEDNNIALWLGARLAAEGYEIWSDVTRLIGGEYFWDSIEHVIRERSACVVVLLSKAGHEKQGVLDEVNLAILVERQRKLANFVIPIRIDDLPFANIRANLARKNVIDGAKNLGEALGKLLVSLDKLGVPRQRGEVQASLSKWRKTLPSGVGDQGSSKDDLLVENKLSITRWPPAIYKITKSEKPSLDVRPFLATSAVGKGELCFASPSELTTMIPGVQAVQHSAATTDAVIDGSALGMLGTTTQESRRALTHILKQAWNEFCASRGMQKHELSSGRICWFEKNGFVEKNEVRFLDHKSRSRRKALVGRSQKRRVYWHFGIEIVPNIGDQSVRVKPHVVFTENGLDPIASTAKQHSLRRGFCKSWWNDRWRDLLNAMLTNMANSAGRLTLPVSPLQSIEIGATMTVHDLRSKSSAIHSIDEPAVVVGQSQRSFDPREGLMLFGPVEFTRNPREVRVGVVGAPEGIELFKKWCARFASPVLPSDAGGPRQVPFLGFDAVFSATWLKEPVAARPISRTDLLNAIRISERHEAVSKAVDLVVTEIHKAVVEDDALVDIWFVVIPEEIFLLGRPNSRVPLAKANPPALLLSKRAATRFTKASPSLFEEDNAAAEIFSYHTDFHHQLKNRLLGLKAVTQLFRESSIIQTLSEPTPSVPVMDEDEDDFEDDDQFGHRRMQAPLDVSWNIAAASFFKAGGRPWRVSTAREGVCYVGMVFKQDPARRDSNACCGAQLFLESGDGIVFKGAMGPWYSPDTKQFHLSEKEAANLVQKALASYQAEHGSYPREVFIHGRTYFSQDELRGFAAAVPQGTSVTGVRITRSSDLKLFTYRDIPVRRGTALIVSPRLAFLWTSGYIPYLGTYQGRETPNPLRIELCGQSSAEIKTVLSDIMTLTKMNFNSAIFADGFPVTMRFADAIGDVLMATGDREIPPLPFRHYI</sequence>
<dbReference type="PROSITE" id="PS50104">
    <property type="entry name" value="TIR"/>
    <property type="match status" value="1"/>
</dbReference>
<dbReference type="EMBL" id="JADBEC010000001">
    <property type="protein sequence ID" value="MBE1506746.1"/>
    <property type="molecule type" value="Genomic_DNA"/>
</dbReference>
<dbReference type="InterPro" id="IPR035897">
    <property type="entry name" value="Toll_tir_struct_dom_sf"/>
</dbReference>
<accession>A0ABR9IU72</accession>
<dbReference type="RefSeq" id="WP_192730401.1">
    <property type="nucleotide sequence ID" value="NZ_BAAAVL010000014.1"/>
</dbReference>
<evidence type="ECO:0000259" key="1">
    <source>
        <dbReference type="PROSITE" id="PS50104"/>
    </source>
</evidence>
<name>A0ABR9IU72_RHIVS</name>
<dbReference type="InterPro" id="IPR036397">
    <property type="entry name" value="RNaseH_sf"/>
</dbReference>
<comment type="caution">
    <text evidence="2">The sequence shown here is derived from an EMBL/GenBank/DDBJ whole genome shotgun (WGS) entry which is preliminary data.</text>
</comment>
<feature type="domain" description="TIR" evidence="1">
    <location>
        <begin position="192"/>
        <end position="318"/>
    </location>
</feature>
<dbReference type="SUPFAM" id="SSF53098">
    <property type="entry name" value="Ribonuclease H-like"/>
    <property type="match status" value="1"/>
</dbReference>
<evidence type="ECO:0000313" key="3">
    <source>
        <dbReference type="Proteomes" id="UP000620262"/>
    </source>
</evidence>
<dbReference type="SUPFAM" id="SSF52200">
    <property type="entry name" value="Toll/Interleukin receptor TIR domain"/>
    <property type="match status" value="1"/>
</dbReference>
<keyword evidence="3" id="KW-1185">Reference proteome</keyword>
<proteinExistence type="predicted"/>
<dbReference type="Proteomes" id="UP000620262">
    <property type="component" value="Unassembled WGS sequence"/>
</dbReference>